<organism evidence="1 2">
    <name type="scientific">Auriscalpium vulgare</name>
    <dbReference type="NCBI Taxonomy" id="40419"/>
    <lineage>
        <taxon>Eukaryota</taxon>
        <taxon>Fungi</taxon>
        <taxon>Dikarya</taxon>
        <taxon>Basidiomycota</taxon>
        <taxon>Agaricomycotina</taxon>
        <taxon>Agaricomycetes</taxon>
        <taxon>Russulales</taxon>
        <taxon>Auriscalpiaceae</taxon>
        <taxon>Auriscalpium</taxon>
    </lineage>
</organism>
<proteinExistence type="predicted"/>
<evidence type="ECO:0000313" key="1">
    <source>
        <dbReference type="EMBL" id="KAI0053757.1"/>
    </source>
</evidence>
<dbReference type="Proteomes" id="UP000814033">
    <property type="component" value="Unassembled WGS sequence"/>
</dbReference>
<comment type="caution">
    <text evidence="1">The sequence shown here is derived from an EMBL/GenBank/DDBJ whole genome shotgun (WGS) entry which is preliminary data.</text>
</comment>
<dbReference type="EMBL" id="MU275839">
    <property type="protein sequence ID" value="KAI0053757.1"/>
    <property type="molecule type" value="Genomic_DNA"/>
</dbReference>
<evidence type="ECO:0000313" key="2">
    <source>
        <dbReference type="Proteomes" id="UP000814033"/>
    </source>
</evidence>
<accession>A0ACB8SC83</accession>
<protein>
    <submittedName>
        <fullName evidence="1">Uncharacterized protein</fullName>
    </submittedName>
</protein>
<sequence length="435" mass="47513">MCFARLLPPLCAQTPPRQYCSAKKSVDCVRIMSKYMTKRAADTSEPEERLVTKKSRVDGGSDSVLPPFLSSELLASLEFSPSDCASASLIQDRFNLLAEQLLHRYRIVCTAGSEVADGAGSSSSELKAQHTEYDILEVEFYLFKKGCHEDLFTHGSEEQRTAGLWYFHRVPRKVPTPVSTIGGYKGGTRKGLDLTIGNSKPHPTLTTSPYFNSLPSQPPLPQHPIHGGILLRTLRRISDSRVISGPSLLVDEVLRASRAGSITELVQVMWAADIFALPAHPSSGKTASLYLTTKPPGGKSPTIYTSPRIGLDLSNPSTRCSASDPRVQFVAKPYRYFVEPCLLTANGRGQTFFGVFQACRRSVDLPKERMKLITRVAELTSIKLQTVAKYLVEYEVACLTGNLRAFVGAAGKGASASPATFLRMMGSLERFQGGA</sequence>
<name>A0ACB8SC83_9AGAM</name>
<keyword evidence="2" id="KW-1185">Reference proteome</keyword>
<gene>
    <name evidence="1" type="ORF">FA95DRAFT_484486</name>
</gene>
<reference evidence="1" key="1">
    <citation type="submission" date="2021-02" db="EMBL/GenBank/DDBJ databases">
        <authorList>
            <consortium name="DOE Joint Genome Institute"/>
            <person name="Ahrendt S."/>
            <person name="Looney B.P."/>
            <person name="Miyauchi S."/>
            <person name="Morin E."/>
            <person name="Drula E."/>
            <person name="Courty P.E."/>
            <person name="Chicoki N."/>
            <person name="Fauchery L."/>
            <person name="Kohler A."/>
            <person name="Kuo A."/>
            <person name="Labutti K."/>
            <person name="Pangilinan J."/>
            <person name="Lipzen A."/>
            <person name="Riley R."/>
            <person name="Andreopoulos W."/>
            <person name="He G."/>
            <person name="Johnson J."/>
            <person name="Barry K.W."/>
            <person name="Grigoriev I.V."/>
            <person name="Nagy L."/>
            <person name="Hibbett D."/>
            <person name="Henrissat B."/>
            <person name="Matheny P.B."/>
            <person name="Labbe J."/>
            <person name="Martin F."/>
        </authorList>
    </citation>
    <scope>NUCLEOTIDE SEQUENCE</scope>
    <source>
        <strain evidence="1">FP105234-sp</strain>
    </source>
</reference>
<reference evidence="1" key="2">
    <citation type="journal article" date="2022" name="New Phytol.">
        <title>Evolutionary transition to the ectomycorrhizal habit in the genomes of a hyperdiverse lineage of mushroom-forming fungi.</title>
        <authorList>
            <person name="Looney B."/>
            <person name="Miyauchi S."/>
            <person name="Morin E."/>
            <person name="Drula E."/>
            <person name="Courty P.E."/>
            <person name="Kohler A."/>
            <person name="Kuo A."/>
            <person name="LaButti K."/>
            <person name="Pangilinan J."/>
            <person name="Lipzen A."/>
            <person name="Riley R."/>
            <person name="Andreopoulos W."/>
            <person name="He G."/>
            <person name="Johnson J."/>
            <person name="Nolan M."/>
            <person name="Tritt A."/>
            <person name="Barry K.W."/>
            <person name="Grigoriev I.V."/>
            <person name="Nagy L.G."/>
            <person name="Hibbett D."/>
            <person name="Henrissat B."/>
            <person name="Matheny P.B."/>
            <person name="Labbe J."/>
            <person name="Martin F.M."/>
        </authorList>
    </citation>
    <scope>NUCLEOTIDE SEQUENCE</scope>
    <source>
        <strain evidence="1">FP105234-sp</strain>
    </source>
</reference>